<dbReference type="EMBL" id="KE524808">
    <property type="protein sequence ID" value="KFB36964.1"/>
    <property type="molecule type" value="Genomic_DNA"/>
</dbReference>
<keyword evidence="4" id="KW-1185">Reference proteome</keyword>
<dbReference type="InterPro" id="IPR008266">
    <property type="entry name" value="Tyr_kinase_AS"/>
</dbReference>
<dbReference type="PANTHER" id="PTHR24416">
    <property type="entry name" value="TYROSINE-PROTEIN KINASE RECEPTOR"/>
    <property type="match status" value="1"/>
</dbReference>
<dbReference type="EMBL" id="ATLV01012687">
    <property type="status" value="NOT_ANNOTATED_CDS"/>
    <property type="molecule type" value="Genomic_DNA"/>
</dbReference>
<accession>A0A084VG70</accession>
<dbReference type="Pfam" id="PF07714">
    <property type="entry name" value="PK_Tyr_Ser-Thr"/>
    <property type="match status" value="1"/>
</dbReference>
<feature type="domain" description="Protein kinase" evidence="1">
    <location>
        <begin position="1"/>
        <end position="79"/>
    </location>
</feature>
<keyword evidence="2" id="KW-0808">Transferase</keyword>
<reference evidence="3" key="2">
    <citation type="submission" date="2020-05" db="UniProtKB">
        <authorList>
            <consortium name="EnsemblMetazoa"/>
        </authorList>
    </citation>
    <scope>IDENTIFICATION</scope>
</reference>
<dbReference type="InterPro" id="IPR001245">
    <property type="entry name" value="Ser-Thr/Tyr_kinase_cat_dom"/>
</dbReference>
<name>A0A084VG70_ANOSI</name>
<dbReference type="InterPro" id="IPR011009">
    <property type="entry name" value="Kinase-like_dom_sf"/>
</dbReference>
<dbReference type="OrthoDB" id="6077854at2759"/>
<dbReference type="STRING" id="74873.A0A084VG70"/>
<organism evidence="2">
    <name type="scientific">Anopheles sinensis</name>
    <name type="common">Mosquito</name>
    <dbReference type="NCBI Taxonomy" id="74873"/>
    <lineage>
        <taxon>Eukaryota</taxon>
        <taxon>Metazoa</taxon>
        <taxon>Ecdysozoa</taxon>
        <taxon>Arthropoda</taxon>
        <taxon>Hexapoda</taxon>
        <taxon>Insecta</taxon>
        <taxon>Pterygota</taxon>
        <taxon>Neoptera</taxon>
        <taxon>Endopterygota</taxon>
        <taxon>Diptera</taxon>
        <taxon>Nematocera</taxon>
        <taxon>Culicoidea</taxon>
        <taxon>Culicidae</taxon>
        <taxon>Anophelinae</taxon>
        <taxon>Anopheles</taxon>
    </lineage>
</organism>
<reference evidence="2 4" key="1">
    <citation type="journal article" date="2014" name="BMC Genomics">
        <title>Genome sequence of Anopheles sinensis provides insight into genetics basis of mosquito competence for malaria parasites.</title>
        <authorList>
            <person name="Zhou D."/>
            <person name="Zhang D."/>
            <person name="Ding G."/>
            <person name="Shi L."/>
            <person name="Hou Q."/>
            <person name="Ye Y."/>
            <person name="Xu Y."/>
            <person name="Zhou H."/>
            <person name="Xiong C."/>
            <person name="Li S."/>
            <person name="Yu J."/>
            <person name="Hong S."/>
            <person name="Yu X."/>
            <person name="Zou P."/>
            <person name="Chen C."/>
            <person name="Chang X."/>
            <person name="Wang W."/>
            <person name="Lv Y."/>
            <person name="Sun Y."/>
            <person name="Ma L."/>
            <person name="Shen B."/>
            <person name="Zhu C."/>
        </authorList>
    </citation>
    <scope>NUCLEOTIDE SEQUENCE [LARGE SCALE GENOMIC DNA]</scope>
</reference>
<proteinExistence type="predicted"/>
<gene>
    <name evidence="2" type="ORF">ZHAS_00004134</name>
</gene>
<dbReference type="Gene3D" id="1.10.510.10">
    <property type="entry name" value="Transferase(Phosphotransferase) domain 1"/>
    <property type="match status" value="1"/>
</dbReference>
<dbReference type="PROSITE" id="PS00109">
    <property type="entry name" value="PROTEIN_KINASE_TYR"/>
    <property type="match status" value="1"/>
</dbReference>
<dbReference type="GO" id="GO:0007169">
    <property type="term" value="P:cell surface receptor protein tyrosine kinase signaling pathway"/>
    <property type="evidence" value="ECO:0007669"/>
    <property type="project" value="TreeGrafter"/>
</dbReference>
<dbReference type="PANTHER" id="PTHR24416:SF600">
    <property type="entry name" value="PDGF- AND VEGF-RECEPTOR RELATED, ISOFORM J"/>
    <property type="match status" value="1"/>
</dbReference>
<evidence type="ECO:0000313" key="4">
    <source>
        <dbReference type="Proteomes" id="UP000030765"/>
    </source>
</evidence>
<dbReference type="VEuPathDB" id="VectorBase:ASIC004134"/>
<dbReference type="Proteomes" id="UP000030765">
    <property type="component" value="Unassembled WGS sequence"/>
</dbReference>
<evidence type="ECO:0000313" key="2">
    <source>
        <dbReference type="EMBL" id="KFB36964.1"/>
    </source>
</evidence>
<dbReference type="GO" id="GO:0043235">
    <property type="term" value="C:receptor complex"/>
    <property type="evidence" value="ECO:0007669"/>
    <property type="project" value="TreeGrafter"/>
</dbReference>
<keyword evidence="2" id="KW-0418">Kinase</keyword>
<dbReference type="GO" id="GO:0005886">
    <property type="term" value="C:plasma membrane"/>
    <property type="evidence" value="ECO:0007669"/>
    <property type="project" value="TreeGrafter"/>
</dbReference>
<dbReference type="PROSITE" id="PS50011">
    <property type="entry name" value="PROTEIN_KINASE_DOM"/>
    <property type="match status" value="1"/>
</dbReference>
<dbReference type="InterPro" id="IPR000719">
    <property type="entry name" value="Prot_kinase_dom"/>
</dbReference>
<dbReference type="VEuPathDB" id="VectorBase:ASIS020282"/>
<dbReference type="EnsemblMetazoa" id="ASIC004134-RA">
    <property type="protein sequence ID" value="ASIC004134-PA"/>
    <property type="gene ID" value="ASIC004134"/>
</dbReference>
<dbReference type="InterPro" id="IPR050122">
    <property type="entry name" value="RTK"/>
</dbReference>
<dbReference type="GO" id="GO:0005524">
    <property type="term" value="F:ATP binding"/>
    <property type="evidence" value="ECO:0007669"/>
    <property type="project" value="InterPro"/>
</dbReference>
<dbReference type="SUPFAM" id="SSF56112">
    <property type="entry name" value="Protein kinase-like (PK-like)"/>
    <property type="match status" value="1"/>
</dbReference>
<evidence type="ECO:0000259" key="1">
    <source>
        <dbReference type="PROSITE" id="PS50011"/>
    </source>
</evidence>
<dbReference type="GO" id="GO:0004714">
    <property type="term" value="F:transmembrane receptor protein tyrosine kinase activity"/>
    <property type="evidence" value="ECO:0007669"/>
    <property type="project" value="TreeGrafter"/>
</dbReference>
<sequence>MSPDRDPRDGFNTLDLVCWAAQVAHGMAYLVSKDVLHGDLAARNVLMCERNVVKISDFGMARKVIEAAYTTSKETILCQ</sequence>
<evidence type="ECO:0000313" key="3">
    <source>
        <dbReference type="EnsemblMetazoa" id="ASIC004134-PA"/>
    </source>
</evidence>
<protein>
    <submittedName>
        <fullName evidence="2 3">Tyrosine-protein kinase SRK2</fullName>
    </submittedName>
</protein>
<dbReference type="AlphaFoldDB" id="A0A084VG70"/>